<keyword evidence="1" id="KW-0732">Signal</keyword>
<accession>A0AAD4R6V0</accession>
<evidence type="ECO:0000313" key="3">
    <source>
        <dbReference type="Proteomes" id="UP001201812"/>
    </source>
</evidence>
<keyword evidence="3" id="KW-1185">Reference proteome</keyword>
<evidence type="ECO:0008006" key="4">
    <source>
        <dbReference type="Google" id="ProtNLM"/>
    </source>
</evidence>
<dbReference type="AlphaFoldDB" id="A0AAD4R6V0"/>
<name>A0AAD4R6V0_9BILA</name>
<dbReference type="Proteomes" id="UP001201812">
    <property type="component" value="Unassembled WGS sequence"/>
</dbReference>
<proteinExistence type="predicted"/>
<evidence type="ECO:0000313" key="2">
    <source>
        <dbReference type="EMBL" id="KAI1720309.1"/>
    </source>
</evidence>
<evidence type="ECO:0000256" key="1">
    <source>
        <dbReference type="SAM" id="SignalP"/>
    </source>
</evidence>
<reference evidence="2" key="1">
    <citation type="submission" date="2022-01" db="EMBL/GenBank/DDBJ databases">
        <title>Genome Sequence Resource for Two Populations of Ditylenchus destructor, the Migratory Endoparasitic Phytonematode.</title>
        <authorList>
            <person name="Zhang H."/>
            <person name="Lin R."/>
            <person name="Xie B."/>
        </authorList>
    </citation>
    <scope>NUCLEOTIDE SEQUENCE</scope>
    <source>
        <strain evidence="2">BazhouSP</strain>
    </source>
</reference>
<dbReference type="EMBL" id="JAKKPZ010000006">
    <property type="protein sequence ID" value="KAI1720309.1"/>
    <property type="molecule type" value="Genomic_DNA"/>
</dbReference>
<gene>
    <name evidence="2" type="ORF">DdX_05695</name>
</gene>
<feature type="chain" id="PRO_5041907613" description="Secreted protein" evidence="1">
    <location>
        <begin position="21"/>
        <end position="91"/>
    </location>
</feature>
<comment type="caution">
    <text evidence="2">The sequence shown here is derived from an EMBL/GenBank/DDBJ whole genome shotgun (WGS) entry which is preliminary data.</text>
</comment>
<organism evidence="2 3">
    <name type="scientific">Ditylenchus destructor</name>
    <dbReference type="NCBI Taxonomy" id="166010"/>
    <lineage>
        <taxon>Eukaryota</taxon>
        <taxon>Metazoa</taxon>
        <taxon>Ecdysozoa</taxon>
        <taxon>Nematoda</taxon>
        <taxon>Chromadorea</taxon>
        <taxon>Rhabditida</taxon>
        <taxon>Tylenchina</taxon>
        <taxon>Tylenchomorpha</taxon>
        <taxon>Sphaerularioidea</taxon>
        <taxon>Anguinidae</taxon>
        <taxon>Anguininae</taxon>
        <taxon>Ditylenchus</taxon>
    </lineage>
</organism>
<feature type="signal peptide" evidence="1">
    <location>
        <begin position="1"/>
        <end position="20"/>
    </location>
</feature>
<protein>
    <recommendedName>
        <fullName evidence="4">Secreted protein</fullName>
    </recommendedName>
</protein>
<sequence>MNPNFSAQLVFGLLLVMGYLRHPATVLFGRVTMNYPSKTIPADFQSQFFALCLSETQKTAAALKSPELFRCLSAATGPLLNGTLHALRRWN</sequence>